<dbReference type="InterPro" id="IPR051781">
    <property type="entry name" value="Metallo-dep_Hydrolase"/>
</dbReference>
<dbReference type="Proteomes" id="UP000091918">
    <property type="component" value="Unassembled WGS sequence"/>
</dbReference>
<proteinExistence type="predicted"/>
<dbReference type="SUPFAM" id="SSF51556">
    <property type="entry name" value="Metallo-dependent hydrolases"/>
    <property type="match status" value="1"/>
</dbReference>
<gene>
    <name evidence="1" type="ORF">ACJ72_01346</name>
</gene>
<keyword evidence="2" id="KW-1185">Reference proteome</keyword>
<dbReference type="PANTHER" id="PTHR43135">
    <property type="entry name" value="ALPHA-D-RIBOSE 1-METHYLPHOSPHONATE 5-TRIPHOSPHATE DIPHOSPHATASE"/>
    <property type="match status" value="1"/>
</dbReference>
<reference evidence="1 2" key="1">
    <citation type="submission" date="2015-07" db="EMBL/GenBank/DDBJ databases">
        <title>Emmonsia species relationships and genome sequence.</title>
        <authorList>
            <person name="Cuomo C.A."/>
            <person name="Schwartz I.S."/>
            <person name="Kenyon C."/>
            <person name="de Hoog G.S."/>
            <person name="Govender N.P."/>
            <person name="Botha A."/>
            <person name="Moreno L."/>
            <person name="de Vries M."/>
            <person name="Munoz J.F."/>
            <person name="Stielow J.B."/>
        </authorList>
    </citation>
    <scope>NUCLEOTIDE SEQUENCE [LARGE SCALE GENOMIC DNA]</scope>
    <source>
        <strain evidence="1 2">CBS 136260</strain>
    </source>
</reference>
<dbReference type="STRING" id="1658172.A0A1B7P5G5"/>
<sequence>MSLEQKFKPWTRPAQQTYIFLNAKVVDPVNGSILEGQTPSHLNMRQRYVCNEMLRRGFTSAGDCGGATLPLKEAINDGVFSDPRLFISGHALSQTGGHGDTRGPHNYSDCCGGIITRLGRICDGVIECLNRARDELRCGADFIKIMGGGGGGVASPTD</sequence>
<protein>
    <submittedName>
        <fullName evidence="1">Uncharacterized protein</fullName>
    </submittedName>
</protein>
<name>A0A1B7P5G5_9EURO</name>
<accession>A0A1B7P5G5</accession>
<dbReference type="OrthoDB" id="194468at2759"/>
<evidence type="ECO:0000313" key="2">
    <source>
        <dbReference type="Proteomes" id="UP000091918"/>
    </source>
</evidence>
<evidence type="ECO:0000313" key="1">
    <source>
        <dbReference type="EMBL" id="OAX84281.1"/>
    </source>
</evidence>
<dbReference type="AlphaFoldDB" id="A0A1B7P5G5"/>
<comment type="caution">
    <text evidence="1">The sequence shown here is derived from an EMBL/GenBank/DDBJ whole genome shotgun (WGS) entry which is preliminary data.</text>
</comment>
<dbReference type="InterPro" id="IPR032466">
    <property type="entry name" value="Metal_Hydrolase"/>
</dbReference>
<organism evidence="1 2">
    <name type="scientific">Emergomyces africanus</name>
    <dbReference type="NCBI Taxonomy" id="1955775"/>
    <lineage>
        <taxon>Eukaryota</taxon>
        <taxon>Fungi</taxon>
        <taxon>Dikarya</taxon>
        <taxon>Ascomycota</taxon>
        <taxon>Pezizomycotina</taxon>
        <taxon>Eurotiomycetes</taxon>
        <taxon>Eurotiomycetidae</taxon>
        <taxon>Onygenales</taxon>
        <taxon>Ajellomycetaceae</taxon>
        <taxon>Emergomyces</taxon>
    </lineage>
</organism>
<dbReference type="PANTHER" id="PTHR43135:SF3">
    <property type="entry name" value="ALPHA-D-RIBOSE 1-METHYLPHOSPHONATE 5-TRIPHOSPHATE DIPHOSPHATASE"/>
    <property type="match status" value="1"/>
</dbReference>
<dbReference type="Gene3D" id="3.20.20.140">
    <property type="entry name" value="Metal-dependent hydrolases"/>
    <property type="match status" value="1"/>
</dbReference>
<dbReference type="EMBL" id="LGUA01000089">
    <property type="protein sequence ID" value="OAX84281.1"/>
    <property type="molecule type" value="Genomic_DNA"/>
</dbReference>